<feature type="region of interest" description="Disordered" evidence="11">
    <location>
        <begin position="121"/>
        <end position="141"/>
    </location>
</feature>
<evidence type="ECO:0000256" key="4">
    <source>
        <dbReference type="ARBA" id="ARBA00022448"/>
    </source>
</evidence>
<comment type="subcellular location">
    <subcellularLocation>
        <location evidence="1">Cell membrane</location>
        <topology evidence="1">Single-pass membrane protein</topology>
    </subcellularLocation>
</comment>
<evidence type="ECO:0000256" key="10">
    <source>
        <dbReference type="ARBA" id="ARBA00023136"/>
    </source>
</evidence>
<keyword evidence="8 12" id="KW-1133">Transmembrane helix</keyword>
<name>A0A1L6MVF0_9BACT</name>
<reference evidence="13 14" key="1">
    <citation type="submission" date="2016-08" db="EMBL/GenBank/DDBJ databases">
        <title>Identification and validation of antigenic proteins from Pajaroellobacter abortibovis using de-novo genome sequence assembly and reverse vaccinology.</title>
        <authorList>
            <person name="Welly B.T."/>
            <person name="Miller M.R."/>
            <person name="Stott J.L."/>
            <person name="Blanchard M.T."/>
            <person name="Islas-Trejo A.D."/>
            <person name="O'Rourke S.M."/>
            <person name="Young A.E."/>
            <person name="Medrano J.F."/>
            <person name="Van Eenennaam A.L."/>
        </authorList>
    </citation>
    <scope>NUCLEOTIDE SEQUENCE [LARGE SCALE GENOMIC DNA]</scope>
    <source>
        <strain evidence="13 14">BTF92-0548A/99-0131</strain>
    </source>
</reference>
<keyword evidence="14" id="KW-1185">Reference proteome</keyword>
<feature type="compositionally biased region" description="Basic and acidic residues" evidence="11">
    <location>
        <begin position="129"/>
        <end position="141"/>
    </location>
</feature>
<dbReference type="NCBIfam" id="TIGR00739">
    <property type="entry name" value="yajC"/>
    <property type="match status" value="1"/>
</dbReference>
<proteinExistence type="inferred from homology"/>
<dbReference type="GO" id="GO:0005886">
    <property type="term" value="C:plasma membrane"/>
    <property type="evidence" value="ECO:0007669"/>
    <property type="project" value="UniProtKB-SubCell"/>
</dbReference>
<dbReference type="EMBL" id="CP016908">
    <property type="protein sequence ID" value="APR99509.1"/>
    <property type="molecule type" value="Genomic_DNA"/>
</dbReference>
<dbReference type="AlphaFoldDB" id="A0A1L6MVF0"/>
<keyword evidence="9" id="KW-0811">Translocation</keyword>
<dbReference type="PANTHER" id="PTHR33909">
    <property type="entry name" value="SEC TRANSLOCON ACCESSORY COMPLEX SUBUNIT YAJC"/>
    <property type="match status" value="1"/>
</dbReference>
<keyword evidence="5" id="KW-1003">Cell membrane</keyword>
<keyword evidence="6 12" id="KW-0812">Transmembrane</keyword>
<sequence length="141" mass="15207">MQVDLLLAQNVQPKATPGGNGTVVQSSQENSSPAPGPGVGGLFSLLPLLMFVPLFFLMFRRQKKEQQQREKLKKGDRIVTQAGLIGELVEVEGQVAKVKIASNTLVHVVFNTISPFSIDPSKVQSGRESVAKEGGHLSDKK</sequence>
<evidence type="ECO:0000313" key="13">
    <source>
        <dbReference type="EMBL" id="APR99509.1"/>
    </source>
</evidence>
<keyword evidence="7" id="KW-0653">Protein transport</keyword>
<gene>
    <name evidence="13" type="ORF">BCY86_01530</name>
</gene>
<dbReference type="PANTHER" id="PTHR33909:SF1">
    <property type="entry name" value="SEC TRANSLOCON ACCESSORY COMPLEX SUBUNIT YAJC"/>
    <property type="match status" value="1"/>
</dbReference>
<dbReference type="KEGG" id="pabo:BCY86_01530"/>
<dbReference type="SMART" id="SM01323">
    <property type="entry name" value="YajC"/>
    <property type="match status" value="1"/>
</dbReference>
<evidence type="ECO:0000313" key="14">
    <source>
        <dbReference type="Proteomes" id="UP000185544"/>
    </source>
</evidence>
<feature type="transmembrane region" description="Helical" evidence="12">
    <location>
        <begin position="39"/>
        <end position="59"/>
    </location>
</feature>
<accession>A0A1L6MVF0</accession>
<comment type="similarity">
    <text evidence="2">Belongs to the YajC family.</text>
</comment>
<dbReference type="STRING" id="1882918.BCY86_01530"/>
<feature type="region of interest" description="Disordered" evidence="11">
    <location>
        <begin position="10"/>
        <end position="36"/>
    </location>
</feature>
<evidence type="ECO:0000256" key="5">
    <source>
        <dbReference type="ARBA" id="ARBA00022475"/>
    </source>
</evidence>
<evidence type="ECO:0000256" key="9">
    <source>
        <dbReference type="ARBA" id="ARBA00023010"/>
    </source>
</evidence>
<evidence type="ECO:0000256" key="11">
    <source>
        <dbReference type="SAM" id="MobiDB-lite"/>
    </source>
</evidence>
<evidence type="ECO:0000256" key="12">
    <source>
        <dbReference type="SAM" id="Phobius"/>
    </source>
</evidence>
<keyword evidence="4" id="KW-0813">Transport</keyword>
<keyword evidence="10 12" id="KW-0472">Membrane</keyword>
<evidence type="ECO:0000256" key="7">
    <source>
        <dbReference type="ARBA" id="ARBA00022927"/>
    </source>
</evidence>
<dbReference type="Proteomes" id="UP000185544">
    <property type="component" value="Chromosome"/>
</dbReference>
<feature type="compositionally biased region" description="Polar residues" evidence="11">
    <location>
        <begin position="22"/>
        <end position="33"/>
    </location>
</feature>
<organism evidence="13 14">
    <name type="scientific">Pajaroellobacter abortibovis</name>
    <dbReference type="NCBI Taxonomy" id="1882918"/>
    <lineage>
        <taxon>Bacteria</taxon>
        <taxon>Pseudomonadati</taxon>
        <taxon>Myxococcota</taxon>
        <taxon>Polyangia</taxon>
        <taxon>Polyangiales</taxon>
        <taxon>Polyangiaceae</taxon>
    </lineage>
</organism>
<evidence type="ECO:0000256" key="2">
    <source>
        <dbReference type="ARBA" id="ARBA00006742"/>
    </source>
</evidence>
<dbReference type="InterPro" id="IPR003849">
    <property type="entry name" value="Preprotein_translocase_YajC"/>
</dbReference>
<evidence type="ECO:0000256" key="3">
    <source>
        <dbReference type="ARBA" id="ARBA00014962"/>
    </source>
</evidence>
<dbReference type="OrthoDB" id="9811406at2"/>
<dbReference type="Pfam" id="PF02699">
    <property type="entry name" value="YajC"/>
    <property type="match status" value="1"/>
</dbReference>
<evidence type="ECO:0000256" key="8">
    <source>
        <dbReference type="ARBA" id="ARBA00022989"/>
    </source>
</evidence>
<dbReference type="GO" id="GO:0015031">
    <property type="term" value="P:protein transport"/>
    <property type="evidence" value="ECO:0007669"/>
    <property type="project" value="UniProtKB-KW"/>
</dbReference>
<evidence type="ECO:0000256" key="1">
    <source>
        <dbReference type="ARBA" id="ARBA00004162"/>
    </source>
</evidence>
<protein>
    <recommendedName>
        <fullName evidence="3">Sec translocon accessory complex subunit YajC</fullName>
    </recommendedName>
</protein>
<evidence type="ECO:0000256" key="6">
    <source>
        <dbReference type="ARBA" id="ARBA00022692"/>
    </source>
</evidence>